<dbReference type="PROSITE" id="PS50048">
    <property type="entry name" value="ZN2_CY6_FUNGAL_2"/>
    <property type="match status" value="1"/>
</dbReference>
<keyword evidence="1" id="KW-0539">Nucleus</keyword>
<dbReference type="Proteomes" id="UP000308802">
    <property type="component" value="Unassembled WGS sequence"/>
</dbReference>
<dbReference type="GO" id="GO:0008270">
    <property type="term" value="F:zinc ion binding"/>
    <property type="evidence" value="ECO:0007669"/>
    <property type="project" value="InterPro"/>
</dbReference>
<dbReference type="SMART" id="SM00066">
    <property type="entry name" value="GAL4"/>
    <property type="match status" value="1"/>
</dbReference>
<dbReference type="Pfam" id="PF00172">
    <property type="entry name" value="Zn_clus"/>
    <property type="match status" value="1"/>
</dbReference>
<proteinExistence type="predicted"/>
<evidence type="ECO:0000256" key="1">
    <source>
        <dbReference type="ARBA" id="ARBA00023242"/>
    </source>
</evidence>
<dbReference type="CDD" id="cd00067">
    <property type="entry name" value="GAL4"/>
    <property type="match status" value="1"/>
</dbReference>
<dbReference type="PANTHER" id="PTHR38111">
    <property type="entry name" value="ZN(2)-C6 FUNGAL-TYPE DOMAIN-CONTAINING PROTEIN-RELATED"/>
    <property type="match status" value="1"/>
</dbReference>
<comment type="caution">
    <text evidence="3">The sequence shown here is derived from an EMBL/GenBank/DDBJ whole genome shotgun (WGS) entry which is preliminary data.</text>
</comment>
<evidence type="ECO:0000259" key="2">
    <source>
        <dbReference type="PROSITE" id="PS50048"/>
    </source>
</evidence>
<dbReference type="PANTHER" id="PTHR38111:SF2">
    <property type="entry name" value="FINGER DOMAIN PROTEIN, PUTATIVE (AFU_ORTHOLOGUE AFUA_1G01560)-RELATED"/>
    <property type="match status" value="1"/>
</dbReference>
<gene>
    <name evidence="3" type="ORF">D6D19_05934</name>
</gene>
<evidence type="ECO:0000313" key="4">
    <source>
        <dbReference type="Proteomes" id="UP000308802"/>
    </source>
</evidence>
<evidence type="ECO:0000313" key="3">
    <source>
        <dbReference type="EMBL" id="THW73100.1"/>
    </source>
</evidence>
<dbReference type="InterPro" id="IPR053178">
    <property type="entry name" value="Osmoadaptation_assoc"/>
</dbReference>
<dbReference type="AlphaFoldDB" id="A0A4S9A2C5"/>
<sequence>MAHAFTSCGGHSAHNPSYQVGRLFYAEHFFNDIPCSCKTPSGSVHRVVEFQQTIQAKITHRSPAIEDTIGGRSSSQNKKRLGFGILILDQILSGVELTPRIIALGSYNLKHGVHRCTFFEELQYERLTCTGQLWSRHDSFPRKSRWTRALSSAQLIKTFFALQFAPSLSTYNAMASVHQKVATGQRDVRLRSLDGCQTCRRRRVKCDESKPRCNGCIRLNHSCSWTRTWKFKDHTSLVAGGYRVSAGPQNSDQYRPTSTGIMASLQWLPVWNACPADADMDHDLEVPLYRIQRPQKLRSRECRMPLQLDNALTERSQLLNSALFHYLPSDEYNLGKESLDASASINILTLHNRPISNPQSSALKAAIDTFSLAQAALVLGDARFAAASVRRYVVGVAALRSALFRPQDSSRDELILAMLIFQLVEIMKPTSQQGVWVVHNAGAQRFVESLGPWQLQDRYEGALFDSVRQNAILWGIVHKKEIPFDQRIWIAMSEAAISVTSERRLIDIGTMIPGFLVVTQDLLQGSVKDGDYIPIWQNLKRVQENLLTWIHHYHTESSLAVKACNAKNFPAYFDQIGTTSDLLRHGFVFSKFHDAWFMSTAWIYLYAIQNALLRVAQITSGIATEEYLDELQKSVHIAVWNMCQTIPKLLEHSFGFLGRVCIFLTSSLRRMYFEAIGDLDMVEWCQRIDAILHWRGGVAPLWMSKWDDAVRPCLNETNRRAEEFNGIRLRL</sequence>
<organism evidence="3 4">
    <name type="scientific">Aureobasidium pullulans</name>
    <name type="common">Black yeast</name>
    <name type="synonym">Pullularia pullulans</name>
    <dbReference type="NCBI Taxonomy" id="5580"/>
    <lineage>
        <taxon>Eukaryota</taxon>
        <taxon>Fungi</taxon>
        <taxon>Dikarya</taxon>
        <taxon>Ascomycota</taxon>
        <taxon>Pezizomycotina</taxon>
        <taxon>Dothideomycetes</taxon>
        <taxon>Dothideomycetidae</taxon>
        <taxon>Dothideales</taxon>
        <taxon>Saccotheciaceae</taxon>
        <taxon>Aureobasidium</taxon>
    </lineage>
</organism>
<reference evidence="3 4" key="1">
    <citation type="submission" date="2018-10" db="EMBL/GenBank/DDBJ databases">
        <title>Fifty Aureobasidium pullulans genomes reveal a recombining polyextremotolerant generalist.</title>
        <authorList>
            <person name="Gostincar C."/>
            <person name="Turk M."/>
            <person name="Zajc J."/>
            <person name="Gunde-Cimerman N."/>
        </authorList>
    </citation>
    <scope>NUCLEOTIDE SEQUENCE [LARGE SCALE GENOMIC DNA]</scope>
    <source>
        <strain evidence="3 4">EXF-10659</strain>
    </source>
</reference>
<dbReference type="EMBL" id="QZAO01000190">
    <property type="protein sequence ID" value="THW73100.1"/>
    <property type="molecule type" value="Genomic_DNA"/>
</dbReference>
<accession>A0A4S9A2C5</accession>
<dbReference type="InterPro" id="IPR036864">
    <property type="entry name" value="Zn2-C6_fun-type_DNA-bd_sf"/>
</dbReference>
<name>A0A4S9A2C5_AURPU</name>
<dbReference type="Gene3D" id="4.10.240.10">
    <property type="entry name" value="Zn(2)-C6 fungal-type DNA-binding domain"/>
    <property type="match status" value="1"/>
</dbReference>
<dbReference type="PROSITE" id="PS00463">
    <property type="entry name" value="ZN2_CY6_FUNGAL_1"/>
    <property type="match status" value="1"/>
</dbReference>
<feature type="domain" description="Zn(2)-C6 fungal-type" evidence="2">
    <location>
        <begin position="195"/>
        <end position="225"/>
    </location>
</feature>
<dbReference type="SUPFAM" id="SSF57701">
    <property type="entry name" value="Zn2/Cys6 DNA-binding domain"/>
    <property type="match status" value="1"/>
</dbReference>
<protein>
    <recommendedName>
        <fullName evidence="2">Zn(2)-C6 fungal-type domain-containing protein</fullName>
    </recommendedName>
</protein>
<dbReference type="GO" id="GO:0000981">
    <property type="term" value="F:DNA-binding transcription factor activity, RNA polymerase II-specific"/>
    <property type="evidence" value="ECO:0007669"/>
    <property type="project" value="InterPro"/>
</dbReference>
<dbReference type="InterPro" id="IPR001138">
    <property type="entry name" value="Zn2Cys6_DnaBD"/>
</dbReference>